<keyword evidence="13" id="KW-1185">Reference proteome</keyword>
<dbReference type="SUPFAM" id="SSF140718">
    <property type="entry name" value="Mediator hinge subcomplex-like"/>
    <property type="match status" value="1"/>
</dbReference>
<keyword evidence="5" id="KW-0175">Coiled coil</keyword>
<dbReference type="GO" id="GO:0006357">
    <property type="term" value="P:regulation of transcription by RNA polymerase II"/>
    <property type="evidence" value="ECO:0007669"/>
    <property type="project" value="InterPro"/>
</dbReference>
<evidence type="ECO:0000256" key="1">
    <source>
        <dbReference type="ARBA" id="ARBA00004123"/>
    </source>
</evidence>
<evidence type="ECO:0000256" key="2">
    <source>
        <dbReference type="ARBA" id="ARBA00008089"/>
    </source>
</evidence>
<evidence type="ECO:0000256" key="4">
    <source>
        <dbReference type="ARBA" id="ARBA00023015"/>
    </source>
</evidence>
<dbReference type="Pfam" id="PF07544">
    <property type="entry name" value="Med9"/>
    <property type="match status" value="1"/>
</dbReference>
<evidence type="ECO:0000313" key="13">
    <source>
        <dbReference type="Proteomes" id="UP001153620"/>
    </source>
</evidence>
<dbReference type="AlphaFoldDB" id="A0A9N9S1M7"/>
<comment type="function">
    <text evidence="9 11">Component of the Mediator complex, a coactivator involved in the regulated transcription of nearly all RNA polymerase II-dependent genes. Mediator functions as a bridge to convey information from gene-specific regulatory proteins to the basal RNA polymerase II transcription machinery. Mediator is recruited to promoters by direct interactions with regulatory proteins and serves as a scaffold for the assembly of a functional preinitiation complex with RNA polymerase II and the general transcription factors.</text>
</comment>
<evidence type="ECO:0000256" key="10">
    <source>
        <dbReference type="ARBA" id="ARBA00031260"/>
    </source>
</evidence>
<name>A0A9N9S1M7_9DIPT</name>
<comment type="subcellular location">
    <subcellularLocation>
        <location evidence="1 11">Nucleus</location>
    </subcellularLocation>
</comment>
<keyword evidence="8 11" id="KW-0539">Nucleus</keyword>
<keyword evidence="6 11" id="KW-0010">Activator</keyword>
<dbReference type="InterPro" id="IPR039242">
    <property type="entry name" value="MED9_metazoa"/>
</dbReference>
<evidence type="ECO:0000256" key="11">
    <source>
        <dbReference type="RuleBase" id="RU364145"/>
    </source>
</evidence>
<keyword evidence="7 11" id="KW-0804">Transcription</keyword>
<dbReference type="EMBL" id="OU895879">
    <property type="protein sequence ID" value="CAG9807221.1"/>
    <property type="molecule type" value="Genomic_DNA"/>
</dbReference>
<dbReference type="PANTHER" id="PTHR20844">
    <property type="entry name" value="MEDIATOR OF RNA POLYMERASE II TRANSCRIPTION, SUBUNIT 9"/>
    <property type="match status" value="1"/>
</dbReference>
<dbReference type="OrthoDB" id="5950777at2759"/>
<evidence type="ECO:0000313" key="12">
    <source>
        <dbReference type="EMBL" id="CAG9807221.1"/>
    </source>
</evidence>
<sequence>MSNTEETIQQIDIISVLSEIIRKFERYNSSIVETKSIESQEVSQKIIEFQKRLDEARTLVKSIPGIDQSKSQQLEHLESLKKQLVSKQELINKYKQYNF</sequence>
<evidence type="ECO:0000256" key="8">
    <source>
        <dbReference type="ARBA" id="ARBA00023242"/>
    </source>
</evidence>
<evidence type="ECO:0000256" key="6">
    <source>
        <dbReference type="ARBA" id="ARBA00023159"/>
    </source>
</evidence>
<reference evidence="12" key="1">
    <citation type="submission" date="2022-01" db="EMBL/GenBank/DDBJ databases">
        <authorList>
            <person name="King R."/>
        </authorList>
    </citation>
    <scope>NUCLEOTIDE SEQUENCE</scope>
</reference>
<dbReference type="GO" id="GO:0003712">
    <property type="term" value="F:transcription coregulator activity"/>
    <property type="evidence" value="ECO:0007669"/>
    <property type="project" value="InterPro"/>
</dbReference>
<evidence type="ECO:0000256" key="9">
    <source>
        <dbReference type="ARBA" id="ARBA00025687"/>
    </source>
</evidence>
<accession>A0A9N9S1M7</accession>
<dbReference type="InterPro" id="IPR011425">
    <property type="entry name" value="Med9"/>
</dbReference>
<reference evidence="12" key="2">
    <citation type="submission" date="2022-10" db="EMBL/GenBank/DDBJ databases">
        <authorList>
            <consortium name="ENA_rothamsted_submissions"/>
            <consortium name="culmorum"/>
            <person name="King R."/>
        </authorList>
    </citation>
    <scope>NUCLEOTIDE SEQUENCE</scope>
</reference>
<organism evidence="12 13">
    <name type="scientific">Chironomus riparius</name>
    <dbReference type="NCBI Taxonomy" id="315576"/>
    <lineage>
        <taxon>Eukaryota</taxon>
        <taxon>Metazoa</taxon>
        <taxon>Ecdysozoa</taxon>
        <taxon>Arthropoda</taxon>
        <taxon>Hexapoda</taxon>
        <taxon>Insecta</taxon>
        <taxon>Pterygota</taxon>
        <taxon>Neoptera</taxon>
        <taxon>Endopterygota</taxon>
        <taxon>Diptera</taxon>
        <taxon>Nematocera</taxon>
        <taxon>Chironomoidea</taxon>
        <taxon>Chironomidae</taxon>
        <taxon>Chironominae</taxon>
        <taxon>Chironomus</taxon>
    </lineage>
</organism>
<comment type="similarity">
    <text evidence="2 11">Belongs to the Mediator complex subunit 9 family.</text>
</comment>
<comment type="subunit">
    <text evidence="11">Component of the Mediator complex.</text>
</comment>
<evidence type="ECO:0000256" key="7">
    <source>
        <dbReference type="ARBA" id="ARBA00023163"/>
    </source>
</evidence>
<gene>
    <name evidence="11" type="primary">MED9</name>
    <name evidence="12" type="ORF">CHIRRI_LOCUS10070</name>
</gene>
<dbReference type="PANTHER" id="PTHR20844:SF0">
    <property type="entry name" value="MEDIATOR OF RNA POLYMERASE II TRANSCRIPTION SUBUNIT 9"/>
    <property type="match status" value="1"/>
</dbReference>
<keyword evidence="4 11" id="KW-0805">Transcription regulation</keyword>
<dbReference type="InterPro" id="IPR037212">
    <property type="entry name" value="Med7/Med21-like"/>
</dbReference>
<proteinExistence type="inferred from homology"/>
<evidence type="ECO:0000256" key="5">
    <source>
        <dbReference type="ARBA" id="ARBA00023054"/>
    </source>
</evidence>
<dbReference type="Proteomes" id="UP001153620">
    <property type="component" value="Chromosome 3"/>
</dbReference>
<dbReference type="GO" id="GO:0016592">
    <property type="term" value="C:mediator complex"/>
    <property type="evidence" value="ECO:0007669"/>
    <property type="project" value="InterPro"/>
</dbReference>
<evidence type="ECO:0000256" key="3">
    <source>
        <dbReference type="ARBA" id="ARBA00020636"/>
    </source>
</evidence>
<protein>
    <recommendedName>
        <fullName evidence="3 11">Mediator of RNA polymerase II transcription subunit 9</fullName>
    </recommendedName>
    <alternativeName>
        <fullName evidence="10 11">Mediator complex subunit 9</fullName>
    </alternativeName>
</protein>